<comment type="caution">
    <text evidence="1">The sequence shown here is derived from an EMBL/GenBank/DDBJ whole genome shotgun (WGS) entry which is preliminary data.</text>
</comment>
<evidence type="ECO:0000313" key="1">
    <source>
        <dbReference type="EMBL" id="MEQ2159004.1"/>
    </source>
</evidence>
<proteinExistence type="predicted"/>
<evidence type="ECO:0000313" key="2">
    <source>
        <dbReference type="Proteomes" id="UP001476798"/>
    </source>
</evidence>
<name>A0ABV0MIR8_9TELE</name>
<sequence>MEMCLCPVLIGNTSSLPFLAVYHSLSYEPKSLTLPKNWRLSSGPRPSAGSVFVSCLSASRGCRITVPTLAFGSELPVSEQSRWYQPGLYQYPPPSAPVPSLGTDINICLMWAAG</sequence>
<dbReference type="Proteomes" id="UP001476798">
    <property type="component" value="Unassembled WGS sequence"/>
</dbReference>
<gene>
    <name evidence="1" type="ORF">GOODEAATRI_018010</name>
</gene>
<protein>
    <submittedName>
        <fullName evidence="1">Uncharacterized protein</fullName>
    </submittedName>
</protein>
<reference evidence="1 2" key="1">
    <citation type="submission" date="2021-06" db="EMBL/GenBank/DDBJ databases">
        <authorList>
            <person name="Palmer J.M."/>
        </authorList>
    </citation>
    <scope>NUCLEOTIDE SEQUENCE [LARGE SCALE GENOMIC DNA]</scope>
    <source>
        <strain evidence="1 2">GA_2019</strain>
        <tissue evidence="1">Muscle</tissue>
    </source>
</reference>
<dbReference type="EMBL" id="JAHRIO010001503">
    <property type="protein sequence ID" value="MEQ2159004.1"/>
    <property type="molecule type" value="Genomic_DNA"/>
</dbReference>
<organism evidence="1 2">
    <name type="scientific">Goodea atripinnis</name>
    <dbReference type="NCBI Taxonomy" id="208336"/>
    <lineage>
        <taxon>Eukaryota</taxon>
        <taxon>Metazoa</taxon>
        <taxon>Chordata</taxon>
        <taxon>Craniata</taxon>
        <taxon>Vertebrata</taxon>
        <taxon>Euteleostomi</taxon>
        <taxon>Actinopterygii</taxon>
        <taxon>Neopterygii</taxon>
        <taxon>Teleostei</taxon>
        <taxon>Neoteleostei</taxon>
        <taxon>Acanthomorphata</taxon>
        <taxon>Ovalentaria</taxon>
        <taxon>Atherinomorphae</taxon>
        <taxon>Cyprinodontiformes</taxon>
        <taxon>Goodeidae</taxon>
        <taxon>Goodea</taxon>
    </lineage>
</organism>
<accession>A0ABV0MIR8</accession>
<keyword evidence="2" id="KW-1185">Reference proteome</keyword>